<evidence type="ECO:0000313" key="1">
    <source>
        <dbReference type="EMBL" id="PVX81845.1"/>
    </source>
</evidence>
<dbReference type="PANTHER" id="PTHR38460:SF1">
    <property type="entry name" value="TAUTOMERASE YOLI-RELATED"/>
    <property type="match status" value="1"/>
</dbReference>
<dbReference type="RefSeq" id="WP_116612112.1">
    <property type="nucleotide sequence ID" value="NZ_QEOB01000010.1"/>
</dbReference>
<protein>
    <submittedName>
        <fullName evidence="1">Tautomerase-like protein</fullName>
    </submittedName>
</protein>
<sequence>MPLLRFDILKGHSETYIRNMLDAAHRAVLKAFAVPERDRYQIVHEHDIGRMVVEDTGLGIVRSQNVVVITVVSRPRSEDARRLFYEAVCSELKAACEIRPEDVVVSFIINSDADWSFGNGRAQFLTGEL</sequence>
<comment type="caution">
    <text evidence="1">The sequence shown here is derived from an EMBL/GenBank/DDBJ whole genome shotgun (WGS) entry which is preliminary data.</text>
</comment>
<accession>A0ABX5KNH2</accession>
<dbReference type="EMBL" id="QEOB01000010">
    <property type="protein sequence ID" value="PVX81845.1"/>
    <property type="molecule type" value="Genomic_DNA"/>
</dbReference>
<dbReference type="SUPFAM" id="SSF55331">
    <property type="entry name" value="Tautomerase/MIF"/>
    <property type="match status" value="1"/>
</dbReference>
<keyword evidence="2" id="KW-1185">Reference proteome</keyword>
<dbReference type="InterPro" id="IPR037479">
    <property type="entry name" value="Tauto_MSAD"/>
</dbReference>
<dbReference type="InterPro" id="IPR014347">
    <property type="entry name" value="Tautomerase/MIF_sf"/>
</dbReference>
<gene>
    <name evidence="1" type="ORF">C7402_110250</name>
</gene>
<reference evidence="1 2" key="1">
    <citation type="submission" date="2018-05" db="EMBL/GenBank/DDBJ databases">
        <title>Genomic Encyclopedia of Type Strains, Phase IV (KMG-V): Genome sequencing to study the core and pangenomes of soil and plant-associated prokaryotes.</title>
        <authorList>
            <person name="Whitman W."/>
        </authorList>
    </citation>
    <scope>NUCLEOTIDE SEQUENCE [LARGE SCALE GENOMIC DNA]</scope>
    <source>
        <strain evidence="1 2">SCZa-39</strain>
    </source>
</reference>
<dbReference type="Gene3D" id="3.30.429.10">
    <property type="entry name" value="Macrophage Migration Inhibitory Factor"/>
    <property type="match status" value="1"/>
</dbReference>
<proteinExistence type="predicted"/>
<name>A0ABX5KNH2_9BURK</name>
<dbReference type="Proteomes" id="UP000245712">
    <property type="component" value="Unassembled WGS sequence"/>
</dbReference>
<organism evidence="1 2">
    <name type="scientific">Paraburkholderia unamae</name>
    <dbReference type="NCBI Taxonomy" id="219649"/>
    <lineage>
        <taxon>Bacteria</taxon>
        <taxon>Pseudomonadati</taxon>
        <taxon>Pseudomonadota</taxon>
        <taxon>Betaproteobacteria</taxon>
        <taxon>Burkholderiales</taxon>
        <taxon>Burkholderiaceae</taxon>
        <taxon>Paraburkholderia</taxon>
    </lineage>
</organism>
<dbReference type="Pfam" id="PF14552">
    <property type="entry name" value="Tautomerase_2"/>
    <property type="match status" value="1"/>
</dbReference>
<evidence type="ECO:0000313" key="2">
    <source>
        <dbReference type="Proteomes" id="UP000245712"/>
    </source>
</evidence>
<dbReference type="PANTHER" id="PTHR38460">
    <property type="entry name" value="TAUTOMERASE YOLI-RELATED"/>
    <property type="match status" value="1"/>
</dbReference>